<sequence>MKVFTWNSHKLWLTVLTVAALAAVGSQTNYLESSSHREAPIIANDPQADNTDLYAFRNPHDPSKLVIIANYIPFQLPHGGPNYYFFSDDIAYDIHIKNNAATQGDDIMYRFKFKTVNEDPSTFFYARLGKQNLKQTYTLSKSTNGGKSFSTVIAKGAVPAYNAGPRIIQSGVGLNTNYHQELLLKGIERAPTGEIAFVGAVDDPFFADLGAIFDLGNLRPGNAVDGLKCKNVHTLALNIPISLLQKDGKHPDMAKSILDSDFVLGIWASASRPKISVRESNGLVKHMGPMVQVSRLGMPLTNEVIIPIGRKDEWNSKTPYDEDKEFEKYFTNPELALYMDDSQFGGAVPGLSQLRIQTNSLQKFDFRNGKNGLFPLRGSAAVKNTALDSKLFGNYLLRANAPRSVDILPIFMTGVPNLPPYQLATGKNGNPLAKGKPFVNNFLPTFGDMLRVNVSTPTTPRDSPDFSSLGLIQAAVLGLTDPRYNTSTEWQFIPNMDGFPNGRRLEDDVTRIELQAVGGAVLAAIGLWYDDYTVGSPNPVTPQLVNTLTFTTGVEKNDKPFLEGFPYIAQPWNGFEDGAQCDCGENGMPESQNIQGMNMGLNMAPPSILMKEIDTYPNPASKSTTIRYHLINDATVSMRIFDMAGRQVGAVIENKRQQAGVHEVKVDVSKLDKGVYFATMQDSDGKKQTVKIVVSK</sequence>
<name>A0ABR7XDS8_9BACT</name>
<feature type="chain" id="PRO_5045440707" evidence="1">
    <location>
        <begin position="23"/>
        <end position="696"/>
    </location>
</feature>
<evidence type="ECO:0000259" key="2">
    <source>
        <dbReference type="Pfam" id="PF18962"/>
    </source>
</evidence>
<dbReference type="InterPro" id="IPR026444">
    <property type="entry name" value="Secre_tail"/>
</dbReference>
<comment type="caution">
    <text evidence="3">The sequence shown here is derived from an EMBL/GenBank/DDBJ whole genome shotgun (WGS) entry which is preliminary data.</text>
</comment>
<organism evidence="3 4">
    <name type="scientific">Pontibacter aquaedesilientis</name>
    <dbReference type="NCBI Taxonomy" id="2766980"/>
    <lineage>
        <taxon>Bacteria</taxon>
        <taxon>Pseudomonadati</taxon>
        <taxon>Bacteroidota</taxon>
        <taxon>Cytophagia</taxon>
        <taxon>Cytophagales</taxon>
        <taxon>Hymenobacteraceae</taxon>
        <taxon>Pontibacter</taxon>
    </lineage>
</organism>
<accession>A0ABR7XDS8</accession>
<dbReference type="InterPro" id="IPR025566">
    <property type="entry name" value="DUF4331"/>
</dbReference>
<feature type="signal peptide" evidence="1">
    <location>
        <begin position="1"/>
        <end position="22"/>
    </location>
</feature>
<keyword evidence="1" id="KW-0732">Signal</keyword>
<dbReference type="Pfam" id="PF14224">
    <property type="entry name" value="DUF4331"/>
    <property type="match status" value="1"/>
</dbReference>
<proteinExistence type="predicted"/>
<dbReference type="RefSeq" id="WP_191182538.1">
    <property type="nucleotide sequence ID" value="NZ_JACXAJ010000001.1"/>
</dbReference>
<feature type="domain" description="Secretion system C-terminal sorting" evidence="2">
    <location>
        <begin position="616"/>
        <end position="694"/>
    </location>
</feature>
<protein>
    <submittedName>
        <fullName evidence="3">DUF4331 family protein</fullName>
    </submittedName>
</protein>
<evidence type="ECO:0000313" key="4">
    <source>
        <dbReference type="Proteomes" id="UP000625551"/>
    </source>
</evidence>
<evidence type="ECO:0000256" key="1">
    <source>
        <dbReference type="SAM" id="SignalP"/>
    </source>
</evidence>
<dbReference type="NCBIfam" id="TIGR04183">
    <property type="entry name" value="Por_Secre_tail"/>
    <property type="match status" value="1"/>
</dbReference>
<evidence type="ECO:0000313" key="3">
    <source>
        <dbReference type="EMBL" id="MBD1396435.1"/>
    </source>
</evidence>
<dbReference type="EMBL" id="JACXAJ010000001">
    <property type="protein sequence ID" value="MBD1396435.1"/>
    <property type="molecule type" value="Genomic_DNA"/>
</dbReference>
<gene>
    <name evidence="3" type="ORF">H9Q13_04605</name>
</gene>
<dbReference type="Proteomes" id="UP000625551">
    <property type="component" value="Unassembled WGS sequence"/>
</dbReference>
<dbReference type="Pfam" id="PF18962">
    <property type="entry name" value="Por_Secre_tail"/>
    <property type="match status" value="1"/>
</dbReference>
<reference evidence="3 4" key="1">
    <citation type="submission" date="2020-09" db="EMBL/GenBank/DDBJ databases">
        <title>Genome sequencing and assembly of Pontibacter sp.</title>
        <authorList>
            <person name="Chhetri G."/>
        </authorList>
    </citation>
    <scope>NUCLEOTIDE SEQUENCE [LARGE SCALE GENOMIC DNA]</scope>
    <source>
        <strain evidence="3 4">JH31</strain>
    </source>
</reference>
<keyword evidence="4" id="KW-1185">Reference proteome</keyword>